<evidence type="ECO:0000313" key="2">
    <source>
        <dbReference type="Proteomes" id="UP000001072"/>
    </source>
</evidence>
<dbReference type="HOGENOM" id="CLU_1310390_0_0_1"/>
<dbReference type="KEGG" id="mlr:MELLADRAFT_114422"/>
<keyword evidence="2" id="KW-1185">Reference proteome</keyword>
<organism evidence="2">
    <name type="scientific">Melampsora larici-populina (strain 98AG31 / pathotype 3-4-7)</name>
    <name type="common">Poplar leaf rust fungus</name>
    <dbReference type="NCBI Taxonomy" id="747676"/>
    <lineage>
        <taxon>Eukaryota</taxon>
        <taxon>Fungi</taxon>
        <taxon>Dikarya</taxon>
        <taxon>Basidiomycota</taxon>
        <taxon>Pucciniomycotina</taxon>
        <taxon>Pucciniomycetes</taxon>
        <taxon>Pucciniales</taxon>
        <taxon>Melampsoraceae</taxon>
        <taxon>Melampsora</taxon>
    </lineage>
</organism>
<dbReference type="GeneID" id="18925339"/>
<dbReference type="AlphaFoldDB" id="F4SDE3"/>
<dbReference type="InParanoid" id="F4SDE3"/>
<dbReference type="Proteomes" id="UP000001072">
    <property type="component" value="Unassembled WGS sequence"/>
</dbReference>
<proteinExistence type="predicted"/>
<evidence type="ECO:0000313" key="1">
    <source>
        <dbReference type="EMBL" id="EGF97333.1"/>
    </source>
</evidence>
<accession>F4SDE3</accession>
<reference evidence="2" key="1">
    <citation type="journal article" date="2011" name="Proc. Natl. Acad. Sci. U.S.A.">
        <title>Obligate biotrophy features unraveled by the genomic analysis of rust fungi.</title>
        <authorList>
            <person name="Duplessis S."/>
            <person name="Cuomo C.A."/>
            <person name="Lin Y.-C."/>
            <person name="Aerts A."/>
            <person name="Tisserant E."/>
            <person name="Veneault-Fourrey C."/>
            <person name="Joly D.L."/>
            <person name="Hacquard S."/>
            <person name="Amselem J."/>
            <person name="Cantarel B.L."/>
            <person name="Chiu R."/>
            <person name="Coutinho P.M."/>
            <person name="Feau N."/>
            <person name="Field M."/>
            <person name="Frey P."/>
            <person name="Gelhaye E."/>
            <person name="Goldberg J."/>
            <person name="Grabherr M.G."/>
            <person name="Kodira C.D."/>
            <person name="Kohler A."/>
            <person name="Kuees U."/>
            <person name="Lindquist E.A."/>
            <person name="Lucas S.M."/>
            <person name="Mago R."/>
            <person name="Mauceli E."/>
            <person name="Morin E."/>
            <person name="Murat C."/>
            <person name="Pangilinan J.L."/>
            <person name="Park R."/>
            <person name="Pearson M."/>
            <person name="Quesneville H."/>
            <person name="Rouhier N."/>
            <person name="Sakthikumar S."/>
            <person name="Salamov A.A."/>
            <person name="Schmutz J."/>
            <person name="Selles B."/>
            <person name="Shapiro H."/>
            <person name="Tanguay P."/>
            <person name="Tuskan G.A."/>
            <person name="Henrissat B."/>
            <person name="Van de Peer Y."/>
            <person name="Rouze P."/>
            <person name="Ellis J.G."/>
            <person name="Dodds P.N."/>
            <person name="Schein J.E."/>
            <person name="Zhong S."/>
            <person name="Hamelin R.C."/>
            <person name="Grigoriev I.V."/>
            <person name="Szabo L.J."/>
            <person name="Martin F."/>
        </authorList>
    </citation>
    <scope>NUCLEOTIDE SEQUENCE [LARGE SCALE GENOMIC DNA]</scope>
    <source>
        <strain evidence="2">98AG31 / pathotype 3-4-7</strain>
    </source>
</reference>
<dbReference type="VEuPathDB" id="FungiDB:MELLADRAFT_114422"/>
<dbReference type="RefSeq" id="XP_007419403.1">
    <property type="nucleotide sequence ID" value="XM_007419341.1"/>
</dbReference>
<sequence length="210" mass="22699">MASQASPTQQRMLIKSHALLEANPLSITKHLVDSKLLTGDKGTQDSSAANSSNPGMCSQNRLLEKGIENSYRTASKIVTGFVCESYLRALENLKQSLCELPGSMTMTTALASTFSAVLIQISKEISEIEAGTFEDTFGGDVHTLVPPFQSSNRVKSSASMLLVQSSSQKHALDYIGHVKGSTTSRVEKRMKIATGQIPSCKHHDLQKSLL</sequence>
<protein>
    <submittedName>
        <fullName evidence="1">Uncharacterized protein</fullName>
    </submittedName>
</protein>
<name>F4SDE3_MELLP</name>
<gene>
    <name evidence="1" type="ORF">MELLADRAFT_114422</name>
</gene>
<dbReference type="EMBL" id="GL883251">
    <property type="protein sequence ID" value="EGF97333.1"/>
    <property type="molecule type" value="Genomic_DNA"/>
</dbReference>